<protein>
    <submittedName>
        <fullName evidence="1">Uncharacterized protein</fullName>
    </submittedName>
</protein>
<proteinExistence type="predicted"/>
<dbReference type="AlphaFoldDB" id="A0A0P1B5V9"/>
<dbReference type="EMBL" id="CCYD01003055">
    <property type="protein sequence ID" value="CEG49425.1"/>
    <property type="molecule type" value="Genomic_DNA"/>
</dbReference>
<evidence type="ECO:0000313" key="1">
    <source>
        <dbReference type="EMBL" id="CEG49425.1"/>
    </source>
</evidence>
<keyword evidence="2" id="KW-1185">Reference proteome</keyword>
<evidence type="ECO:0000313" key="2">
    <source>
        <dbReference type="Proteomes" id="UP000054928"/>
    </source>
</evidence>
<sequence>MSRISAVEISKTWEVWKRQISKTFALPYRKIKIIDCILFRGAKPGGLCRELEVPLSATAENSLSKAIPTSLRLYERLPDNIGGSRARRINCVAILSSRMRWFLCTFVKEIDSLPSAVSQKVSYHT</sequence>
<name>A0A0P1B5V9_PLAHL</name>
<reference evidence="2" key="1">
    <citation type="submission" date="2014-09" db="EMBL/GenBank/DDBJ databases">
        <authorList>
            <person name="Sharma Rahul"/>
            <person name="Thines Marco"/>
        </authorList>
    </citation>
    <scope>NUCLEOTIDE SEQUENCE [LARGE SCALE GENOMIC DNA]</scope>
</reference>
<accession>A0A0P1B5V9</accession>
<dbReference type="GeneID" id="36402244"/>
<dbReference type="Proteomes" id="UP000054928">
    <property type="component" value="Unassembled WGS sequence"/>
</dbReference>
<dbReference type="RefSeq" id="XP_024585794.1">
    <property type="nucleotide sequence ID" value="XM_024720613.1"/>
</dbReference>
<organism evidence="1 2">
    <name type="scientific">Plasmopara halstedii</name>
    <name type="common">Downy mildew of sunflower</name>
    <dbReference type="NCBI Taxonomy" id="4781"/>
    <lineage>
        <taxon>Eukaryota</taxon>
        <taxon>Sar</taxon>
        <taxon>Stramenopiles</taxon>
        <taxon>Oomycota</taxon>
        <taxon>Peronosporomycetes</taxon>
        <taxon>Peronosporales</taxon>
        <taxon>Peronosporaceae</taxon>
        <taxon>Plasmopara</taxon>
    </lineage>
</organism>